<feature type="compositionally biased region" description="Basic and acidic residues" evidence="1">
    <location>
        <begin position="1238"/>
        <end position="1248"/>
    </location>
</feature>
<feature type="compositionally biased region" description="Polar residues" evidence="1">
    <location>
        <begin position="1249"/>
        <end position="1260"/>
    </location>
</feature>
<feature type="compositionally biased region" description="Polar residues" evidence="1">
    <location>
        <begin position="263"/>
        <end position="280"/>
    </location>
</feature>
<feature type="region of interest" description="Disordered" evidence="1">
    <location>
        <begin position="576"/>
        <end position="644"/>
    </location>
</feature>
<accession>A0A0L8HTQ4</accession>
<feature type="compositionally biased region" description="Basic and acidic residues" evidence="1">
    <location>
        <begin position="23"/>
        <end position="38"/>
    </location>
</feature>
<feature type="compositionally biased region" description="Basic residues" evidence="1">
    <location>
        <begin position="96"/>
        <end position="108"/>
    </location>
</feature>
<feature type="compositionally biased region" description="Basic and acidic residues" evidence="1">
    <location>
        <begin position="162"/>
        <end position="176"/>
    </location>
</feature>
<feature type="compositionally biased region" description="Polar residues" evidence="1">
    <location>
        <begin position="1155"/>
        <end position="1167"/>
    </location>
</feature>
<feature type="compositionally biased region" description="Basic and acidic residues" evidence="1">
    <location>
        <begin position="736"/>
        <end position="749"/>
    </location>
</feature>
<evidence type="ECO:0000256" key="1">
    <source>
        <dbReference type="SAM" id="MobiDB-lite"/>
    </source>
</evidence>
<feature type="region of interest" description="Disordered" evidence="1">
    <location>
        <begin position="1"/>
        <end position="411"/>
    </location>
</feature>
<feature type="compositionally biased region" description="Basic and acidic residues" evidence="1">
    <location>
        <begin position="823"/>
        <end position="838"/>
    </location>
</feature>
<feature type="compositionally biased region" description="Polar residues" evidence="1">
    <location>
        <begin position="181"/>
        <end position="192"/>
    </location>
</feature>
<feature type="compositionally biased region" description="Basic and acidic residues" evidence="1">
    <location>
        <begin position="606"/>
        <end position="624"/>
    </location>
</feature>
<protein>
    <submittedName>
        <fullName evidence="2">Uncharacterized protein</fullName>
    </submittedName>
</protein>
<name>A0A0L8HTQ4_OCTBM</name>
<feature type="compositionally biased region" description="Polar residues" evidence="1">
    <location>
        <begin position="1"/>
        <end position="22"/>
    </location>
</feature>
<feature type="compositionally biased region" description="Basic and acidic residues" evidence="1">
    <location>
        <begin position="1027"/>
        <end position="1036"/>
    </location>
</feature>
<feature type="region of interest" description="Disordered" evidence="1">
    <location>
        <begin position="728"/>
        <end position="751"/>
    </location>
</feature>
<feature type="region of interest" description="Disordered" evidence="1">
    <location>
        <begin position="1123"/>
        <end position="1267"/>
    </location>
</feature>
<feature type="compositionally biased region" description="Polar residues" evidence="1">
    <location>
        <begin position="936"/>
        <end position="949"/>
    </location>
</feature>
<proteinExistence type="predicted"/>
<reference evidence="2" key="1">
    <citation type="submission" date="2015-07" db="EMBL/GenBank/DDBJ databases">
        <title>MeaNS - Measles Nucleotide Surveillance Program.</title>
        <authorList>
            <person name="Tran T."/>
            <person name="Druce J."/>
        </authorList>
    </citation>
    <scope>NUCLEOTIDE SEQUENCE</scope>
    <source>
        <strain evidence="2">UCB-OBI-ISO-001</strain>
        <tissue evidence="2">Gonad</tissue>
    </source>
</reference>
<dbReference type="OrthoDB" id="10350673at2759"/>
<feature type="region of interest" description="Disordered" evidence="1">
    <location>
        <begin position="675"/>
        <end position="715"/>
    </location>
</feature>
<feature type="compositionally biased region" description="Polar residues" evidence="1">
    <location>
        <begin position="678"/>
        <end position="704"/>
    </location>
</feature>
<feature type="compositionally biased region" description="Basic and acidic residues" evidence="1">
    <location>
        <begin position="211"/>
        <end position="220"/>
    </location>
</feature>
<feature type="compositionally biased region" description="Basic and acidic residues" evidence="1">
    <location>
        <begin position="301"/>
        <end position="337"/>
    </location>
</feature>
<feature type="compositionally biased region" description="Polar residues" evidence="1">
    <location>
        <begin position="110"/>
        <end position="119"/>
    </location>
</feature>
<feature type="compositionally biased region" description="Basic and acidic residues" evidence="1">
    <location>
        <begin position="1173"/>
        <end position="1204"/>
    </location>
</feature>
<dbReference type="STRING" id="37653.A0A0L8HTQ4"/>
<feature type="compositionally biased region" description="Polar residues" evidence="1">
    <location>
        <begin position="631"/>
        <end position="644"/>
    </location>
</feature>
<feature type="compositionally biased region" description="Polar residues" evidence="1">
    <location>
        <begin position="141"/>
        <end position="150"/>
    </location>
</feature>
<feature type="region of interest" description="Disordered" evidence="1">
    <location>
        <begin position="816"/>
        <end position="838"/>
    </location>
</feature>
<feature type="compositionally biased region" description="Basic and acidic residues" evidence="1">
    <location>
        <begin position="234"/>
        <end position="262"/>
    </location>
</feature>
<feature type="compositionally biased region" description="Low complexity" evidence="1">
    <location>
        <begin position="1013"/>
        <end position="1026"/>
    </location>
</feature>
<evidence type="ECO:0000313" key="2">
    <source>
        <dbReference type="EMBL" id="KOF92130.1"/>
    </source>
</evidence>
<feature type="compositionally biased region" description="Polar residues" evidence="1">
    <location>
        <begin position="350"/>
        <end position="368"/>
    </location>
</feature>
<feature type="compositionally biased region" description="Polar residues" evidence="1">
    <location>
        <begin position="221"/>
        <end position="233"/>
    </location>
</feature>
<dbReference type="EMBL" id="KQ417386">
    <property type="protein sequence ID" value="KOF92130.1"/>
    <property type="molecule type" value="Genomic_DNA"/>
</dbReference>
<feature type="compositionally biased region" description="Basic and acidic residues" evidence="1">
    <location>
        <begin position="853"/>
        <end position="917"/>
    </location>
</feature>
<gene>
    <name evidence="2" type="ORF">OCBIM_22007168mg</name>
</gene>
<feature type="compositionally biased region" description="Basic and acidic residues" evidence="1">
    <location>
        <begin position="384"/>
        <end position="411"/>
    </location>
</feature>
<feature type="compositionally biased region" description="Polar residues" evidence="1">
    <location>
        <begin position="993"/>
        <end position="1004"/>
    </location>
</feature>
<sequence>MAGQTTGKGEDNISNSNQSVEKTSNRTDFPRGISERNTYKNKSRKRTAKDETNSTNLTVTVDVEEEKHQSRDDSKVNVKDKTAGKKDVNTHENIKQAKRKEKLKKKSNKNSEVLRQSSKAVVDSQLPEYSKQNDDVDPDMKNSQTGQNDINNEETVDNHSNSNEEKNNDSTVRHSPVDVNVNKQSQEVSVNERNAESKDDTGNADNFSNKTKKEESKSEVTNDPNIDTTSADVNKTDQENVKTSEEEKHTSDNEDMKSETPRDNVNATHNNDRFSPQKSNENVDDVSESSTVDLKQTPKLKTRESNENINIHQEKEQEQLLPRDDNEPDSVERKSDSILDGNTPKKYTETDTQNGETLDNNSPSLHNTSVDDDDDDVNSLAAYQKEDINDVQERDKETKTKDAGGDTDKNEMELTAENLTDDIDVTYAAKTDNENGRSDDNLPDKIIVKDSRSENVITNAEETCTAAEVIDSDSNVSRDVNIDNNASKHSDDNAVSDTDTINNYTNAVVDEGVDTKVVDDGNISHQTDRDLVTDISEDTKIVIGDDNINTAVAGDIQRSNDLGDVTPDSVSLVRSKVNSNKARRDSLEGNDVPSHFNSEDGVENETNDKEKNFNDDSRNTRNDEYNEDSSNEIPNNAPQNLITDSNKETSDISAVNIPNNFKESVDSTQAEAGHDDNTLINANNGQNNQSKEQKNISNGESVDNFTDDRDGTLNRSVINGNRLEDNLPAMTSFVENNDRKSDENSKMDESDNILNAVVENTENDDVTYSKNENFQNENVGGIEVLSDSARDKSGTPDVLDNSNDILRIADTEDNIQNINENETSPREKNVTGTKKTELDNMTSDCEGFVAADSKTKDQHSSSCVEERDNNDNKDGYGDGDGDGNRRAGDGNRRDGDGNRRDGDGNRRDGDGNRRDGDAVDDGNGKGGDVIERSRETISLTRDYNETNDGVNVAEDGSTEPDVGGSVEVKLSNDGDVQNTRTDSESAIKDGMYSNGSPTPPQSATEHGEANGSTVNAAETTAANTDDNTVKRRDSRDGGGNNVSREVSMSIDEDGDVNKVTGSTTLVGDVNIDAVIEKNATEDNVSNGESDVTGKAADNDSINTASVGIIGSVTTDNTVNKTELGVTVDEEDTNATSEVTESNPVDGDTSLFASEVTKTTPGDENVNNGVMKVTDSHNVDSDGAYVDKRGAESNTEHKSDNDKPAENTNSTTKDEDVNLVPPIITERNNGDGETNVSAEEVKQNTKEVNDVNNAVENGGSSSDDKNIG</sequence>
<dbReference type="AlphaFoldDB" id="A0A0L8HTQ4"/>
<feature type="region of interest" description="Disordered" evidence="1">
    <location>
        <begin position="852"/>
        <end position="1062"/>
    </location>
</feature>
<feature type="compositionally biased region" description="Polar residues" evidence="1">
    <location>
        <begin position="1133"/>
        <end position="1142"/>
    </location>
</feature>
<feature type="compositionally biased region" description="Basic and acidic residues" evidence="1">
    <location>
        <begin position="65"/>
        <end position="95"/>
    </location>
</feature>
<organism evidence="2">
    <name type="scientific">Octopus bimaculoides</name>
    <name type="common">California two-spotted octopus</name>
    <dbReference type="NCBI Taxonomy" id="37653"/>
    <lineage>
        <taxon>Eukaryota</taxon>
        <taxon>Metazoa</taxon>
        <taxon>Spiralia</taxon>
        <taxon>Lophotrochozoa</taxon>
        <taxon>Mollusca</taxon>
        <taxon>Cephalopoda</taxon>
        <taxon>Coleoidea</taxon>
        <taxon>Octopodiformes</taxon>
        <taxon>Octopoda</taxon>
        <taxon>Incirrata</taxon>
        <taxon>Octopodidae</taxon>
        <taxon>Octopus</taxon>
    </lineage>
</organism>
<feature type="compositionally biased region" description="Basic and acidic residues" evidence="1">
    <location>
        <begin position="131"/>
        <end position="140"/>
    </location>
</feature>